<feature type="region of interest" description="Disordered" evidence="1">
    <location>
        <begin position="102"/>
        <end position="139"/>
    </location>
</feature>
<evidence type="ECO:0000313" key="3">
    <source>
        <dbReference type="Proteomes" id="UP000008066"/>
    </source>
</evidence>
<proteinExistence type="predicted"/>
<dbReference type="AlphaFoldDB" id="G0SI09"/>
<evidence type="ECO:0000313" key="2">
    <source>
        <dbReference type="EMBL" id="EGS17079.1"/>
    </source>
</evidence>
<accession>G0SI09</accession>
<sequence>MRGRDGQMPSRYHRQDTGEQVLACYQDEPKSVTLMVAAPFLPKWSSQLAIAAMDEDEYPVEYCSEAFAGDWMTVDGGCGLGLSAGGHQAIKVLSTPRKGWPSRFSRADFKRPGSMEGGLPRRASTAKTHPPRTANGGAITSLTRAWNAGLVGLAGPGFAGRSSPRAGRPCGTG</sequence>
<gene>
    <name evidence="2" type="ORF">CTHT_0074070</name>
</gene>
<evidence type="ECO:0000256" key="1">
    <source>
        <dbReference type="SAM" id="MobiDB-lite"/>
    </source>
</evidence>
<dbReference type="HOGENOM" id="CLU_1547373_0_0_1"/>
<protein>
    <submittedName>
        <fullName evidence="2">Uncharacterized protein</fullName>
    </submittedName>
</protein>
<dbReference type="RefSeq" id="XP_006697661.1">
    <property type="nucleotide sequence ID" value="XM_006697598.1"/>
</dbReference>
<name>G0SI09_CHATD</name>
<reference evidence="2 3" key="1">
    <citation type="journal article" date="2011" name="Cell">
        <title>Insight into structure and assembly of the nuclear pore complex by utilizing the genome of a eukaryotic thermophile.</title>
        <authorList>
            <person name="Amlacher S."/>
            <person name="Sarges P."/>
            <person name="Flemming D."/>
            <person name="van Noort V."/>
            <person name="Kunze R."/>
            <person name="Devos D.P."/>
            <person name="Arumugam M."/>
            <person name="Bork P."/>
            <person name="Hurt E."/>
        </authorList>
    </citation>
    <scope>NUCLEOTIDE SEQUENCE [LARGE SCALE GENOMIC DNA]</scope>
    <source>
        <strain evidence="3">DSM 1495 / CBS 144.50 / IMI 039719</strain>
    </source>
</reference>
<organism evidence="3">
    <name type="scientific">Chaetomium thermophilum (strain DSM 1495 / CBS 144.50 / IMI 039719)</name>
    <name type="common">Thermochaetoides thermophila</name>
    <dbReference type="NCBI Taxonomy" id="759272"/>
    <lineage>
        <taxon>Eukaryota</taxon>
        <taxon>Fungi</taxon>
        <taxon>Dikarya</taxon>
        <taxon>Ascomycota</taxon>
        <taxon>Pezizomycotina</taxon>
        <taxon>Sordariomycetes</taxon>
        <taxon>Sordariomycetidae</taxon>
        <taxon>Sordariales</taxon>
        <taxon>Chaetomiaceae</taxon>
        <taxon>Thermochaetoides</taxon>
    </lineage>
</organism>
<dbReference type="Proteomes" id="UP000008066">
    <property type="component" value="Unassembled WGS sequence"/>
</dbReference>
<dbReference type="GeneID" id="18261445"/>
<dbReference type="EMBL" id="GL988048">
    <property type="protein sequence ID" value="EGS17079.1"/>
    <property type="molecule type" value="Genomic_DNA"/>
</dbReference>
<keyword evidence="3" id="KW-1185">Reference proteome</keyword>
<dbReference type="KEGG" id="cthr:CTHT_0074070"/>